<keyword evidence="2" id="KW-1185">Reference proteome</keyword>
<evidence type="ECO:0000313" key="1">
    <source>
        <dbReference type="EMBL" id="DAD47869.1"/>
    </source>
</evidence>
<gene>
    <name evidence="1" type="ORF">HUJ06_017806</name>
</gene>
<dbReference type="Proteomes" id="UP000607653">
    <property type="component" value="Unassembled WGS sequence"/>
</dbReference>
<protein>
    <submittedName>
        <fullName evidence="1">Uncharacterized protein</fullName>
    </submittedName>
</protein>
<accession>A0A822ZXC2</accession>
<reference evidence="1 2" key="1">
    <citation type="journal article" date="2020" name="Mol. Biol. Evol.">
        <title>Distinct Expression and Methylation Patterns for Genes with Different Fates following a Single Whole-Genome Duplication in Flowering Plants.</title>
        <authorList>
            <person name="Shi T."/>
            <person name="Rahmani R.S."/>
            <person name="Gugger P.F."/>
            <person name="Wang M."/>
            <person name="Li H."/>
            <person name="Zhang Y."/>
            <person name="Li Z."/>
            <person name="Wang Q."/>
            <person name="Van de Peer Y."/>
            <person name="Marchal K."/>
            <person name="Chen J."/>
        </authorList>
    </citation>
    <scope>NUCLEOTIDE SEQUENCE [LARGE SCALE GENOMIC DNA]</scope>
    <source>
        <tissue evidence="1">Leaf</tissue>
    </source>
</reference>
<proteinExistence type="predicted"/>
<organism evidence="1 2">
    <name type="scientific">Nelumbo nucifera</name>
    <name type="common">Sacred lotus</name>
    <dbReference type="NCBI Taxonomy" id="4432"/>
    <lineage>
        <taxon>Eukaryota</taxon>
        <taxon>Viridiplantae</taxon>
        <taxon>Streptophyta</taxon>
        <taxon>Embryophyta</taxon>
        <taxon>Tracheophyta</taxon>
        <taxon>Spermatophyta</taxon>
        <taxon>Magnoliopsida</taxon>
        <taxon>Proteales</taxon>
        <taxon>Nelumbonaceae</taxon>
        <taxon>Nelumbo</taxon>
    </lineage>
</organism>
<comment type="caution">
    <text evidence="1">The sequence shown here is derived from an EMBL/GenBank/DDBJ whole genome shotgun (WGS) entry which is preliminary data.</text>
</comment>
<sequence length="35" mass="3855">MGPICITVSAIRLKSFFFFDPPLTSCTAVKQKIHG</sequence>
<dbReference type="AlphaFoldDB" id="A0A822ZXC2"/>
<evidence type="ECO:0000313" key="2">
    <source>
        <dbReference type="Proteomes" id="UP000607653"/>
    </source>
</evidence>
<name>A0A822ZXC2_NELNU</name>
<dbReference type="EMBL" id="DUZY01000008">
    <property type="protein sequence ID" value="DAD47869.1"/>
    <property type="molecule type" value="Genomic_DNA"/>
</dbReference>